<protein>
    <recommendedName>
        <fullName evidence="2">Amidohydrolase-related domain-containing protein</fullName>
    </recommendedName>
</protein>
<gene>
    <name evidence="1" type="ORF">SDC9_151045</name>
</gene>
<reference evidence="1" key="1">
    <citation type="submission" date="2019-08" db="EMBL/GenBank/DDBJ databases">
        <authorList>
            <person name="Kucharzyk K."/>
            <person name="Murdoch R.W."/>
            <person name="Higgins S."/>
            <person name="Loffler F."/>
        </authorList>
    </citation>
    <scope>NUCLEOTIDE SEQUENCE</scope>
</reference>
<dbReference type="SUPFAM" id="SSF51556">
    <property type="entry name" value="Metallo-dependent hydrolases"/>
    <property type="match status" value="1"/>
</dbReference>
<dbReference type="AlphaFoldDB" id="A0A645EP75"/>
<evidence type="ECO:0000313" key="1">
    <source>
        <dbReference type="EMBL" id="MPN03811.1"/>
    </source>
</evidence>
<name>A0A645EP75_9ZZZZ</name>
<dbReference type="InterPro" id="IPR032466">
    <property type="entry name" value="Metal_Hydrolase"/>
</dbReference>
<accession>A0A645EP75</accession>
<sequence>MLPKLMRKHPNLYGDMSAGSGCNAFTRDEEFAVKFIHEFQDRLMFGIDICSAPTMEAHGKLAQFLKKLLNEGKITSTVFDKLARENAKRLLNLN</sequence>
<organism evidence="1">
    <name type="scientific">bioreactor metagenome</name>
    <dbReference type="NCBI Taxonomy" id="1076179"/>
    <lineage>
        <taxon>unclassified sequences</taxon>
        <taxon>metagenomes</taxon>
        <taxon>ecological metagenomes</taxon>
    </lineage>
</organism>
<evidence type="ECO:0008006" key="2">
    <source>
        <dbReference type="Google" id="ProtNLM"/>
    </source>
</evidence>
<dbReference type="EMBL" id="VSSQ01049731">
    <property type="protein sequence ID" value="MPN03811.1"/>
    <property type="molecule type" value="Genomic_DNA"/>
</dbReference>
<proteinExistence type="predicted"/>
<comment type="caution">
    <text evidence="1">The sequence shown here is derived from an EMBL/GenBank/DDBJ whole genome shotgun (WGS) entry which is preliminary data.</text>
</comment>
<dbReference type="Gene3D" id="3.20.20.140">
    <property type="entry name" value="Metal-dependent hydrolases"/>
    <property type="match status" value="1"/>
</dbReference>